<feature type="compositionally biased region" description="Basic and acidic residues" evidence="1">
    <location>
        <begin position="1"/>
        <end position="12"/>
    </location>
</feature>
<protein>
    <submittedName>
        <fullName evidence="3">Uncharacterized protein</fullName>
    </submittedName>
</protein>
<sequence length="734" mass="81816">MAHKIVSDHEMTKSPPQTSYTSLLNSDSNGDEGREHTNQNARDVATPSKRDHAKLRDLLRLFRVQLIETILNKVIASSWRAGTEKRKYAMHRNRKIAASYSLLHLVPVAGAVTLLCLQWTSYWVSPLRDDAATLQFAAKFHESAMQSSIVEILLCLIRMELVENVVPFGALSGAIQATQLSYLWYLDYFSVWQFKSFRGRRKAIFVVALPVLIGLTALVGPSSAVLMIPRSGSPYTALDMTKYANISAEILFPSRDLPVDMFPIDFSQINTTLTYSYRYDQYRNRNPGTHLRVISNVLNPNTYNRLLATSRTQIVSLGMGDHDIIDMGTSTIPTTSSSLEFASLLAQSRYGDRLLGQRNFTTSITTARPIVQVLCWVPWTDYRNDVALDRSGRLWTDNDTFSDILPGLRTMINNMSDVVDLRATGHNSSNVSFSPIWLPSPEPRSKSSIAVLFRSQIDGQFDAKEGVRPDLVQALLDADINSTVSIQKYLEVTACKISPYWITGEVRLIIRDHTYLITADAAGSDSERSQARAISLDAISAKTLHAPALTLAIDDLAYRSNVGELDSVIWSQASAFAATIAMWLSGMPGRSGLDWHYLDAEEMDKGINASDNMSTRCVVTFYGFGYGTRSTSIYLSMAVLSLYCLVTVIYVFYTWITGTASTAWNYGIELVALALQSRKPDHLGHTGVGINSIRTYAEGVGVRVNKDNELELAFAHDRDFETSGLRKLTRNKEY</sequence>
<dbReference type="AlphaFoldDB" id="A0AB37VZN2"/>
<keyword evidence="2" id="KW-1133">Transmembrane helix</keyword>
<dbReference type="Proteomes" id="UP000292340">
    <property type="component" value="Unassembled WGS sequence"/>
</dbReference>
<evidence type="ECO:0000256" key="2">
    <source>
        <dbReference type="SAM" id="Phobius"/>
    </source>
</evidence>
<evidence type="ECO:0000256" key="1">
    <source>
        <dbReference type="SAM" id="MobiDB-lite"/>
    </source>
</evidence>
<comment type="caution">
    <text evidence="3">The sequence shown here is derived from an EMBL/GenBank/DDBJ whole genome shotgun (WGS) entry which is preliminary data.</text>
</comment>
<name>A0AB37VZN2_9PLEO</name>
<dbReference type="EMBL" id="PDXB01000078">
    <property type="protein sequence ID" value="RYN16238.1"/>
    <property type="molecule type" value="Genomic_DNA"/>
</dbReference>
<feature type="compositionally biased region" description="Polar residues" evidence="1">
    <location>
        <begin position="14"/>
        <end position="28"/>
    </location>
</feature>
<evidence type="ECO:0000313" key="3">
    <source>
        <dbReference type="EMBL" id="RYN16238.1"/>
    </source>
</evidence>
<organism evidence="3 4">
    <name type="scientific">Alternaria tenuissima</name>
    <dbReference type="NCBI Taxonomy" id="119927"/>
    <lineage>
        <taxon>Eukaryota</taxon>
        <taxon>Fungi</taxon>
        <taxon>Dikarya</taxon>
        <taxon>Ascomycota</taxon>
        <taxon>Pezizomycotina</taxon>
        <taxon>Dothideomycetes</taxon>
        <taxon>Pleosporomycetidae</taxon>
        <taxon>Pleosporales</taxon>
        <taxon>Pleosporineae</taxon>
        <taxon>Pleosporaceae</taxon>
        <taxon>Alternaria</taxon>
        <taxon>Alternaria sect. Alternaria</taxon>
        <taxon>Alternaria alternata complex</taxon>
    </lineage>
</organism>
<reference evidence="3" key="1">
    <citation type="submission" date="2017-10" db="EMBL/GenBank/DDBJ databases">
        <authorList>
            <person name="Armitage A.D."/>
            <person name="Barbara D.J."/>
            <person name="Woodhall J.W."/>
            <person name="Sreenivasaprasad S."/>
            <person name="Lane C.R."/>
            <person name="Clarkson J.P."/>
            <person name="Harrison R.J."/>
        </authorList>
    </citation>
    <scope>NUCLEOTIDE SEQUENCE</scope>
    <source>
        <strain evidence="3">FERA 1164</strain>
    </source>
</reference>
<feature type="region of interest" description="Disordered" evidence="1">
    <location>
        <begin position="1"/>
        <end position="49"/>
    </location>
</feature>
<reference evidence="3" key="2">
    <citation type="journal article" date="2019" name="bioRxiv">
        <title>Genomics, evolutionary history and diagnostics of the Alternaria alternata species group including apple and Asian pear pathotypes.</title>
        <authorList>
            <person name="Armitage A.D."/>
            <person name="Cockerton H.M."/>
            <person name="Sreenivasaprasad S."/>
            <person name="Woodhall J.W."/>
            <person name="Lane C.R."/>
            <person name="Harrison R.J."/>
            <person name="Clarkson J.P."/>
        </authorList>
    </citation>
    <scope>NUCLEOTIDE SEQUENCE</scope>
    <source>
        <strain evidence="3">FERA 1164</strain>
    </source>
</reference>
<feature type="transmembrane region" description="Helical" evidence="2">
    <location>
        <begin position="203"/>
        <end position="228"/>
    </location>
</feature>
<feature type="transmembrane region" description="Helical" evidence="2">
    <location>
        <begin position="96"/>
        <end position="120"/>
    </location>
</feature>
<proteinExistence type="predicted"/>
<evidence type="ECO:0000313" key="4">
    <source>
        <dbReference type="Proteomes" id="UP000292340"/>
    </source>
</evidence>
<gene>
    <name evidence="3" type="ORF">AA0115_g12458</name>
</gene>
<feature type="transmembrane region" description="Helical" evidence="2">
    <location>
        <begin position="168"/>
        <end position="191"/>
    </location>
</feature>
<accession>A0AB37VZN2</accession>
<keyword evidence="2" id="KW-0812">Transmembrane</keyword>
<keyword evidence="2" id="KW-0472">Membrane</keyword>
<feature type="transmembrane region" description="Helical" evidence="2">
    <location>
        <begin position="633"/>
        <end position="656"/>
    </location>
</feature>